<gene>
    <name evidence="6" type="ORF">X797_011544</name>
</gene>
<dbReference type="InterPro" id="IPR017907">
    <property type="entry name" value="Znf_RING_CS"/>
</dbReference>
<name>A0A014QRK8_9HYPO</name>
<evidence type="ECO:0000313" key="6">
    <source>
        <dbReference type="EMBL" id="EXU95392.1"/>
    </source>
</evidence>
<comment type="caution">
    <text evidence="6">The sequence shown here is derived from an EMBL/GenBank/DDBJ whole genome shotgun (WGS) entry which is preliminary data.</text>
</comment>
<evidence type="ECO:0000256" key="2">
    <source>
        <dbReference type="ARBA" id="ARBA00022771"/>
    </source>
</evidence>
<evidence type="ECO:0000259" key="5">
    <source>
        <dbReference type="PROSITE" id="PS50089"/>
    </source>
</evidence>
<dbReference type="Proteomes" id="UP000030151">
    <property type="component" value="Unassembled WGS sequence"/>
</dbReference>
<proteinExistence type="predicted"/>
<evidence type="ECO:0000256" key="1">
    <source>
        <dbReference type="ARBA" id="ARBA00022723"/>
    </source>
</evidence>
<dbReference type="InterPro" id="IPR001841">
    <property type="entry name" value="Znf_RING"/>
</dbReference>
<keyword evidence="2 4" id="KW-0863">Zinc-finger</keyword>
<keyword evidence="1" id="KW-0479">Metal-binding</keyword>
<protein>
    <submittedName>
        <fullName evidence="6">RING finger domain protein</fullName>
    </submittedName>
</protein>
<evidence type="ECO:0000313" key="7">
    <source>
        <dbReference type="Proteomes" id="UP000030151"/>
    </source>
</evidence>
<accession>A0A014QRK8</accession>
<dbReference type="AlphaFoldDB" id="A0A014QRK8"/>
<reference evidence="6 7" key="1">
    <citation type="submission" date="2014-02" db="EMBL/GenBank/DDBJ databases">
        <title>The genome sequence of the entomopathogenic fungus Metarhizium robertsii ARSEF 2575.</title>
        <authorList>
            <person name="Giuliano Garisto Donzelli B."/>
            <person name="Roe B.A."/>
            <person name="Macmil S.L."/>
            <person name="Krasnoff S.B."/>
            <person name="Gibson D.M."/>
        </authorList>
    </citation>
    <scope>NUCLEOTIDE SEQUENCE [LARGE SCALE GENOMIC DNA]</scope>
    <source>
        <strain evidence="6 7">ARSEF 2575</strain>
    </source>
</reference>
<evidence type="ECO:0000256" key="3">
    <source>
        <dbReference type="ARBA" id="ARBA00022833"/>
    </source>
</evidence>
<dbReference type="PROSITE" id="PS50089">
    <property type="entry name" value="ZF_RING_2"/>
    <property type="match status" value="1"/>
</dbReference>
<feature type="domain" description="RING-type" evidence="5">
    <location>
        <begin position="398"/>
        <end position="442"/>
    </location>
</feature>
<dbReference type="HOGENOM" id="CLU_022547_0_0_1"/>
<dbReference type="PROSITE" id="PS00518">
    <property type="entry name" value="ZF_RING_1"/>
    <property type="match status" value="1"/>
</dbReference>
<dbReference type="EMBL" id="JELW01000083">
    <property type="protein sequence ID" value="EXU95392.1"/>
    <property type="molecule type" value="Genomic_DNA"/>
</dbReference>
<sequence length="725" mass="80996">MAFHELLVLRSGAPGLPGPYLQENMAPYRLLDGIKGSSPNIAMAIGGRTKSRVLGLDEPRDYAVRLRLLAPDTILADCDLHLQPICSAPRIRGGPRPGHYKYHVLEDFTDNDTMQIALSIYCDALSHFCDVVLFFVADFGGMMETVRFFSAWIMRAKRRTYYSRSRVFIVPAEDLPWDERRFEFFLSAELLSEMQGCHRKCPRTLADVRDIITQYLDIGVTDGADDMSRLLISQIYRGAEMRSTMGTKYSAIHTKALLQASIAHLPKCRISPFNPVAAARLSNPVPERIGEHLLEAMTAFQSVDSDYTELVASALVMNAFPPGMHEFPADHVFRSLYFEPIRECVDALEDFSLLDRIGTVFCRIATDIRAMGLSSASQHIARLQGNGTAATLYLENTCSLCLVQEPAFTLDCLHRICSACVKICCPACEGLHNTPSACPSCRARHQRVLVLAPPTAGIRSIELDGMAPHSLWGFLKDLQKQIGLTAMPLREYFDVVVARGAGIFFALTLFTESWTLAECRHQLPNLLRCRIRGNRIIFGKNLCWDLAKVKTCNNAMMTVSDGKTTCRNFNSSTAPKRKLTSSLFYIELDSVPAFYSSPEVCTIIISCRVSASNALLDLIFKLHRTQQVTECRNMQPFRRQVTISALSLQTAISVQMDGFDGKKQHISNCPYRIEKLVRDQGLLDIFGNSSHTVPSSPRQSGLAEGKADLYVEVDRLIETLQTFKE</sequence>
<evidence type="ECO:0000256" key="4">
    <source>
        <dbReference type="PROSITE-ProRule" id="PRU00175"/>
    </source>
</evidence>
<dbReference type="GO" id="GO:0008270">
    <property type="term" value="F:zinc ion binding"/>
    <property type="evidence" value="ECO:0007669"/>
    <property type="project" value="UniProtKB-KW"/>
</dbReference>
<organism evidence="6 7">
    <name type="scientific">Metarhizium robertsii</name>
    <dbReference type="NCBI Taxonomy" id="568076"/>
    <lineage>
        <taxon>Eukaryota</taxon>
        <taxon>Fungi</taxon>
        <taxon>Dikarya</taxon>
        <taxon>Ascomycota</taxon>
        <taxon>Pezizomycotina</taxon>
        <taxon>Sordariomycetes</taxon>
        <taxon>Hypocreomycetidae</taxon>
        <taxon>Hypocreales</taxon>
        <taxon>Clavicipitaceae</taxon>
        <taxon>Metarhizium</taxon>
    </lineage>
</organism>
<keyword evidence="3" id="KW-0862">Zinc</keyword>